<keyword evidence="4 8" id="KW-0689">Ribosomal protein</keyword>
<sequence length="119" mass="13651">MARVKGGTVTRKRRKRVLKLAKGYYGSKGNLFKVAKQQVMKSGQYAYRDRRQKKRDFRKLWIARINAAARMNDISYSKLMHGLKLAGIDINRKMLSELAISDAQAFTQLTDKAKEALSK</sequence>
<dbReference type="InterPro" id="IPR049946">
    <property type="entry name" value="RIBOSOMAL_L20_CS"/>
</dbReference>
<evidence type="ECO:0000256" key="2">
    <source>
        <dbReference type="ARBA" id="ARBA00022730"/>
    </source>
</evidence>
<evidence type="ECO:0000256" key="4">
    <source>
        <dbReference type="ARBA" id="ARBA00022980"/>
    </source>
</evidence>
<gene>
    <name evidence="8 10" type="primary">rplT</name>
    <name evidence="10" type="ORF">ACFSBH_10820</name>
</gene>
<dbReference type="EMBL" id="JBHUDE010000047">
    <property type="protein sequence ID" value="MFD1608148.1"/>
    <property type="molecule type" value="Genomic_DNA"/>
</dbReference>
<proteinExistence type="inferred from homology"/>
<organism evidence="10 11">
    <name type="scientific">Oceanobacillus luteolus</name>
    <dbReference type="NCBI Taxonomy" id="1274358"/>
    <lineage>
        <taxon>Bacteria</taxon>
        <taxon>Bacillati</taxon>
        <taxon>Bacillota</taxon>
        <taxon>Bacilli</taxon>
        <taxon>Bacillales</taxon>
        <taxon>Bacillaceae</taxon>
        <taxon>Oceanobacillus</taxon>
    </lineage>
</organism>
<keyword evidence="2 8" id="KW-0699">rRNA-binding</keyword>
<reference evidence="11" key="1">
    <citation type="journal article" date="2019" name="Int. J. Syst. Evol. Microbiol.">
        <title>The Global Catalogue of Microorganisms (GCM) 10K type strain sequencing project: providing services to taxonomists for standard genome sequencing and annotation.</title>
        <authorList>
            <consortium name="The Broad Institute Genomics Platform"/>
            <consortium name="The Broad Institute Genome Sequencing Center for Infectious Disease"/>
            <person name="Wu L."/>
            <person name="Ma J."/>
        </authorList>
    </citation>
    <scope>NUCLEOTIDE SEQUENCE [LARGE SCALE GENOMIC DNA]</scope>
    <source>
        <strain evidence="11">CGMCC 1.12376</strain>
    </source>
</reference>
<dbReference type="PROSITE" id="PS00937">
    <property type="entry name" value="RIBOSOMAL_L20"/>
    <property type="match status" value="1"/>
</dbReference>
<dbReference type="RefSeq" id="WP_251512547.1">
    <property type="nucleotide sequence ID" value="NZ_JAMBON010000006.1"/>
</dbReference>
<evidence type="ECO:0000256" key="7">
    <source>
        <dbReference type="ARBA" id="ARBA00035172"/>
    </source>
</evidence>
<dbReference type="InterPro" id="IPR035566">
    <property type="entry name" value="Ribosomal_protein_bL20_C"/>
</dbReference>
<evidence type="ECO:0000256" key="1">
    <source>
        <dbReference type="ARBA" id="ARBA00007698"/>
    </source>
</evidence>
<dbReference type="SUPFAM" id="SSF74731">
    <property type="entry name" value="Ribosomal protein L20"/>
    <property type="match status" value="1"/>
</dbReference>
<protein>
    <recommendedName>
        <fullName evidence="7 8">Large ribosomal subunit protein bL20</fullName>
    </recommendedName>
</protein>
<evidence type="ECO:0000256" key="9">
    <source>
        <dbReference type="RuleBase" id="RU000560"/>
    </source>
</evidence>
<dbReference type="GO" id="GO:0005840">
    <property type="term" value="C:ribosome"/>
    <property type="evidence" value="ECO:0007669"/>
    <property type="project" value="UniProtKB-KW"/>
</dbReference>
<dbReference type="PRINTS" id="PR00062">
    <property type="entry name" value="RIBOSOMALL20"/>
</dbReference>
<comment type="caution">
    <text evidence="10">The sequence shown here is derived from an EMBL/GenBank/DDBJ whole genome shotgun (WGS) entry which is preliminary data.</text>
</comment>
<dbReference type="InterPro" id="IPR005813">
    <property type="entry name" value="Ribosomal_bL20"/>
</dbReference>
<keyword evidence="3 8" id="KW-0694">RNA-binding</keyword>
<dbReference type="Gene3D" id="6.10.160.10">
    <property type="match status" value="1"/>
</dbReference>
<keyword evidence="11" id="KW-1185">Reference proteome</keyword>
<evidence type="ECO:0000256" key="8">
    <source>
        <dbReference type="HAMAP-Rule" id="MF_00382"/>
    </source>
</evidence>
<keyword evidence="5 8" id="KW-0687">Ribonucleoprotein</keyword>
<name>A0ABW4HRY2_9BACI</name>
<evidence type="ECO:0000256" key="3">
    <source>
        <dbReference type="ARBA" id="ARBA00022884"/>
    </source>
</evidence>
<dbReference type="PANTHER" id="PTHR10986">
    <property type="entry name" value="39S RIBOSOMAL PROTEIN L20"/>
    <property type="match status" value="1"/>
</dbReference>
<evidence type="ECO:0000313" key="11">
    <source>
        <dbReference type="Proteomes" id="UP001597221"/>
    </source>
</evidence>
<dbReference type="Proteomes" id="UP001597221">
    <property type="component" value="Unassembled WGS sequence"/>
</dbReference>
<comment type="similarity">
    <text evidence="1 8 9">Belongs to the bacterial ribosomal protein bL20 family.</text>
</comment>
<dbReference type="CDD" id="cd07026">
    <property type="entry name" value="Ribosomal_L20"/>
    <property type="match status" value="1"/>
</dbReference>
<evidence type="ECO:0000313" key="10">
    <source>
        <dbReference type="EMBL" id="MFD1608148.1"/>
    </source>
</evidence>
<dbReference type="Pfam" id="PF00453">
    <property type="entry name" value="Ribosomal_L20"/>
    <property type="match status" value="1"/>
</dbReference>
<evidence type="ECO:0000256" key="5">
    <source>
        <dbReference type="ARBA" id="ARBA00023274"/>
    </source>
</evidence>
<dbReference type="Gene3D" id="1.10.1900.20">
    <property type="entry name" value="Ribosomal protein L20"/>
    <property type="match status" value="1"/>
</dbReference>
<dbReference type="NCBIfam" id="TIGR01032">
    <property type="entry name" value="rplT_bact"/>
    <property type="match status" value="1"/>
</dbReference>
<dbReference type="HAMAP" id="MF_00382">
    <property type="entry name" value="Ribosomal_bL20"/>
    <property type="match status" value="1"/>
</dbReference>
<accession>A0ABW4HRY2</accession>
<evidence type="ECO:0000256" key="6">
    <source>
        <dbReference type="ARBA" id="ARBA00024775"/>
    </source>
</evidence>
<comment type="function">
    <text evidence="6 8 9">Binds directly to 23S ribosomal RNA and is necessary for the in vitro assembly process of the 50S ribosomal subunit. It is not involved in the protein synthesizing functions of that subunit.</text>
</comment>